<accession>A0A1W6KFE2</accession>
<dbReference type="EMBL" id="CP020932">
    <property type="protein sequence ID" value="ARM86123.1"/>
    <property type="molecule type" value="Genomic_DNA"/>
</dbReference>
<protein>
    <submittedName>
        <fullName evidence="1">Uncharacterized protein</fullName>
    </submittedName>
</protein>
<dbReference type="Proteomes" id="UP000193100">
    <property type="component" value="Plasmid pSMR5"/>
</dbReference>
<geneLocation type="plasmid" evidence="2">
    <name>psmr5</name>
</geneLocation>
<reference evidence="1 2" key="1">
    <citation type="submission" date="2017-04" db="EMBL/GenBank/DDBJ databases">
        <title>Genome Sequence of Marinobacter salarius strain SMR5 Isolated from a culture of the Diatom Skeletonema marinoi.</title>
        <authorList>
            <person name="Topel M."/>
            <person name="Pinder M.I.M."/>
            <person name="Johansson O.N."/>
            <person name="Kourtchenko O."/>
            <person name="Godhe A."/>
            <person name="Clarke A.K."/>
        </authorList>
    </citation>
    <scope>NUCLEOTIDE SEQUENCE [LARGE SCALE GENOMIC DNA]</scope>
    <source>
        <strain evidence="1 2">SMR5</strain>
        <plasmid evidence="2">Plasmid psmr5</plasmid>
    </source>
</reference>
<name>A0A1W6KFE2_9GAMM</name>
<organism evidence="1 2">
    <name type="scientific">Marinobacter salarius</name>
    <dbReference type="NCBI Taxonomy" id="1420917"/>
    <lineage>
        <taxon>Bacteria</taxon>
        <taxon>Pseudomonadati</taxon>
        <taxon>Pseudomonadota</taxon>
        <taxon>Gammaproteobacteria</taxon>
        <taxon>Pseudomonadales</taxon>
        <taxon>Marinobacteraceae</taxon>
        <taxon>Marinobacter</taxon>
    </lineage>
</organism>
<evidence type="ECO:0000313" key="2">
    <source>
        <dbReference type="Proteomes" id="UP000193100"/>
    </source>
</evidence>
<gene>
    <name evidence="1" type="ORF">MARSALSMR5_04103</name>
</gene>
<proteinExistence type="predicted"/>
<keyword evidence="1" id="KW-0614">Plasmid</keyword>
<sequence length="39" mass="4334">MITKQSIADLSSEFVDKLLWSSQGVAGNDPFHLTETTCY</sequence>
<evidence type="ECO:0000313" key="1">
    <source>
        <dbReference type="EMBL" id="ARM86123.1"/>
    </source>
</evidence>
<dbReference type="AlphaFoldDB" id="A0A1W6KFE2"/>